<organism evidence="2 3">
    <name type="scientific">Microbacterium mangrovi</name>
    <dbReference type="NCBI Taxonomy" id="1348253"/>
    <lineage>
        <taxon>Bacteria</taxon>
        <taxon>Bacillati</taxon>
        <taxon>Actinomycetota</taxon>
        <taxon>Actinomycetes</taxon>
        <taxon>Micrococcales</taxon>
        <taxon>Microbacteriaceae</taxon>
        <taxon>Microbacterium</taxon>
    </lineage>
</organism>
<dbReference type="AlphaFoldDB" id="A0A0B2A034"/>
<dbReference type="EMBL" id="JTDK01000015">
    <property type="protein sequence ID" value="KHK96346.1"/>
    <property type="molecule type" value="Genomic_DNA"/>
</dbReference>
<reference evidence="2 3" key="1">
    <citation type="submission" date="2014-11" db="EMBL/GenBank/DDBJ databases">
        <title>Genome sequence of Microbacterium mangrovi MUSC 115(T).</title>
        <authorList>
            <person name="Lee L.-H."/>
        </authorList>
    </citation>
    <scope>NUCLEOTIDE SEQUENCE [LARGE SCALE GENOMIC DNA]</scope>
    <source>
        <strain evidence="2 3">MUSC 115</strain>
    </source>
</reference>
<dbReference type="Proteomes" id="UP000031030">
    <property type="component" value="Unassembled WGS sequence"/>
</dbReference>
<dbReference type="OrthoDB" id="5019816at2"/>
<feature type="signal peptide" evidence="1">
    <location>
        <begin position="1"/>
        <end position="47"/>
    </location>
</feature>
<gene>
    <name evidence="2" type="ORF">LK09_15240</name>
</gene>
<proteinExistence type="predicted"/>
<accession>A0A0B2A034</accession>
<dbReference type="RefSeq" id="WP_039401354.1">
    <property type="nucleotide sequence ID" value="NZ_JTDK01000015.1"/>
</dbReference>
<comment type="caution">
    <text evidence="2">The sequence shown here is derived from an EMBL/GenBank/DDBJ whole genome shotgun (WGS) entry which is preliminary data.</text>
</comment>
<evidence type="ECO:0000313" key="2">
    <source>
        <dbReference type="EMBL" id="KHK96346.1"/>
    </source>
</evidence>
<dbReference type="STRING" id="1348253.LK09_15240"/>
<keyword evidence="3" id="KW-1185">Reference proteome</keyword>
<evidence type="ECO:0000256" key="1">
    <source>
        <dbReference type="SAM" id="SignalP"/>
    </source>
</evidence>
<evidence type="ECO:0000313" key="3">
    <source>
        <dbReference type="Proteomes" id="UP000031030"/>
    </source>
</evidence>
<sequence length="195" mass="20780">MTRSTTMRSIMRRLRLRGGGDRTRARLIAAGALSLALVAGGTTTASAAGDVSPERVVRQSTTYKVVNISRSYHVRGTQEIGRCGVGSNGTTCSITKTRGATRSIQSSFGLTRGAVAAGLSITSAASVQVSVGCSRKINRNQVLVAYPIGTKYRYRIRKTVSTFTGIRTSKHTSYSRYLTAFSPGGASIYCVVKSR</sequence>
<protein>
    <submittedName>
        <fullName evidence="2">Uncharacterized protein</fullName>
    </submittedName>
</protein>
<keyword evidence="1" id="KW-0732">Signal</keyword>
<feature type="chain" id="PRO_5002065777" evidence="1">
    <location>
        <begin position="48"/>
        <end position="195"/>
    </location>
</feature>
<name>A0A0B2A034_9MICO</name>